<protein>
    <submittedName>
        <fullName evidence="2">Uncharacterized protein</fullName>
    </submittedName>
</protein>
<keyword evidence="3" id="KW-1185">Reference proteome</keyword>
<organism evidence="2 3">
    <name type="scientific">Austropuccinia psidii MF-1</name>
    <dbReference type="NCBI Taxonomy" id="1389203"/>
    <lineage>
        <taxon>Eukaryota</taxon>
        <taxon>Fungi</taxon>
        <taxon>Dikarya</taxon>
        <taxon>Basidiomycota</taxon>
        <taxon>Pucciniomycotina</taxon>
        <taxon>Pucciniomycetes</taxon>
        <taxon>Pucciniales</taxon>
        <taxon>Sphaerophragmiaceae</taxon>
        <taxon>Austropuccinia</taxon>
    </lineage>
</organism>
<gene>
    <name evidence="2" type="ORF">O181_113846</name>
</gene>
<dbReference type="OrthoDB" id="10261522at2759"/>
<evidence type="ECO:0000313" key="3">
    <source>
        <dbReference type="Proteomes" id="UP000765509"/>
    </source>
</evidence>
<comment type="caution">
    <text evidence="2">The sequence shown here is derived from an EMBL/GenBank/DDBJ whole genome shotgun (WGS) entry which is preliminary data.</text>
</comment>
<reference evidence="2" key="1">
    <citation type="submission" date="2021-03" db="EMBL/GenBank/DDBJ databases">
        <title>Draft genome sequence of rust myrtle Austropuccinia psidii MF-1, a brazilian biotype.</title>
        <authorList>
            <person name="Quecine M.C."/>
            <person name="Pachon D.M.R."/>
            <person name="Bonatelli M.L."/>
            <person name="Correr F.H."/>
            <person name="Franceschini L.M."/>
            <person name="Leite T.F."/>
            <person name="Margarido G.R.A."/>
            <person name="Almeida C.A."/>
            <person name="Ferrarezi J.A."/>
            <person name="Labate C.A."/>
        </authorList>
    </citation>
    <scope>NUCLEOTIDE SEQUENCE</scope>
    <source>
        <strain evidence="2">MF-1</strain>
    </source>
</reference>
<proteinExistence type="predicted"/>
<dbReference type="AlphaFoldDB" id="A0A9Q3PUU6"/>
<sequence length="240" mass="27439">MIHRPWSVRHGQVGPKPQLDPPEPILAINSMDTKMAIKPVGPKFGHGPPWTIFQAMASGNHQRPLNRLRKLSPQLQGNYSNPPCTPYSTLQEWCIYGIIYHYAPFLLSKSMVTFSGQNQGLKIQHPFLKDDSLTHQSGNQWWQSEDHSRIPITWPCRSWVGNFFQDYSKGILRGNKIFQSAVKASSISILLGQLNWSMQASINQPVCPWPNWANSIFHRGNSITQFNFKMARTLLAQFRQ</sequence>
<dbReference type="EMBL" id="AVOT02093541">
    <property type="protein sequence ID" value="MBW0574131.1"/>
    <property type="molecule type" value="Genomic_DNA"/>
</dbReference>
<evidence type="ECO:0000313" key="2">
    <source>
        <dbReference type="EMBL" id="MBW0574131.1"/>
    </source>
</evidence>
<accession>A0A9Q3PUU6</accession>
<evidence type="ECO:0000256" key="1">
    <source>
        <dbReference type="SAM" id="MobiDB-lite"/>
    </source>
</evidence>
<feature type="region of interest" description="Disordered" evidence="1">
    <location>
        <begin position="1"/>
        <end position="22"/>
    </location>
</feature>
<dbReference type="Proteomes" id="UP000765509">
    <property type="component" value="Unassembled WGS sequence"/>
</dbReference>
<name>A0A9Q3PUU6_9BASI</name>